<dbReference type="InterPro" id="IPR020843">
    <property type="entry name" value="ER"/>
</dbReference>
<sequence>MTQSFKAILVERDENKRQSVSVVDMTPADLMDGNVEIAVAATTINYKDGLALTGKAPIVRRFPLVPGIDLAGTVISSSHADWKVGDKVILNGWGIGESHYGAFAERARVDGDWLVALPNGFSMRDAMAVGTAGFTAMRCVMRLEELGMTPERGPVVVTGASGGVGSVAIAILAKLGWHVVAVTGRREEDEFLKGLGAAEVIDRAELASAPKPLEAQRWAAGVDAVGGVTLAHMLASIKHGGAVACCGNASGMDLPTSVAPFILRAVSLLGVDASRVSRAERQRTWARIAADLDPGKLAAITKDIGFADIIEAGREITEGKVRGRLVVAMP</sequence>
<keyword evidence="3" id="KW-1185">Reference proteome</keyword>
<dbReference type="STRING" id="1365950.SAMN05428963_10535"/>
<protein>
    <submittedName>
        <fullName evidence="2">Acrylyl-CoA reductase (NADPH)</fullName>
    </submittedName>
</protein>
<gene>
    <name evidence="2" type="ORF">SAMN05428963_10535</name>
</gene>
<evidence type="ECO:0000313" key="3">
    <source>
        <dbReference type="Proteomes" id="UP000190135"/>
    </source>
</evidence>
<dbReference type="InterPro" id="IPR051397">
    <property type="entry name" value="Zn-ADH-like_protein"/>
</dbReference>
<dbReference type="InterPro" id="IPR036291">
    <property type="entry name" value="NAD(P)-bd_dom_sf"/>
</dbReference>
<dbReference type="InterPro" id="IPR014188">
    <property type="entry name" value="Acrylyl-CoA_reductase_AcuI"/>
</dbReference>
<dbReference type="CDD" id="cd08288">
    <property type="entry name" value="MDR_yhdh"/>
    <property type="match status" value="1"/>
</dbReference>
<dbReference type="EMBL" id="FUXL01000005">
    <property type="protein sequence ID" value="SKA02777.1"/>
    <property type="molecule type" value="Genomic_DNA"/>
</dbReference>
<dbReference type="PANTHER" id="PTHR43677:SF1">
    <property type="entry name" value="ACRYLYL-COA REDUCTASE ACUI-RELATED"/>
    <property type="match status" value="1"/>
</dbReference>
<evidence type="ECO:0000313" key="2">
    <source>
        <dbReference type="EMBL" id="SKA02777.1"/>
    </source>
</evidence>
<dbReference type="Gene3D" id="3.40.50.720">
    <property type="entry name" value="NAD(P)-binding Rossmann-like Domain"/>
    <property type="match status" value="1"/>
</dbReference>
<dbReference type="NCBIfam" id="TIGR02823">
    <property type="entry name" value="oxido_YhdH"/>
    <property type="match status" value="1"/>
</dbReference>
<accession>A0A1T4QGN4</accession>
<dbReference type="SUPFAM" id="SSF50129">
    <property type="entry name" value="GroES-like"/>
    <property type="match status" value="1"/>
</dbReference>
<dbReference type="InterPro" id="IPR013154">
    <property type="entry name" value="ADH-like_N"/>
</dbReference>
<dbReference type="AlphaFoldDB" id="A0A1T4QGN4"/>
<dbReference type="InterPro" id="IPR013149">
    <property type="entry name" value="ADH-like_C"/>
</dbReference>
<dbReference type="RefSeq" id="WP_078707955.1">
    <property type="nucleotide sequence ID" value="NZ_FUXL01000005.1"/>
</dbReference>
<dbReference type="GO" id="GO:0043957">
    <property type="term" value="F:acryloyl-CoA reductase (NADPH) activity"/>
    <property type="evidence" value="ECO:0007669"/>
    <property type="project" value="TreeGrafter"/>
</dbReference>
<organism evidence="2 3">
    <name type="scientific">Consotaella salsifontis</name>
    <dbReference type="NCBI Taxonomy" id="1365950"/>
    <lineage>
        <taxon>Bacteria</taxon>
        <taxon>Pseudomonadati</taxon>
        <taxon>Pseudomonadota</taxon>
        <taxon>Alphaproteobacteria</taxon>
        <taxon>Hyphomicrobiales</taxon>
        <taxon>Aurantimonadaceae</taxon>
        <taxon>Consotaella</taxon>
    </lineage>
</organism>
<feature type="domain" description="Enoyl reductase (ER)" evidence="1">
    <location>
        <begin position="16"/>
        <end position="327"/>
    </location>
</feature>
<dbReference type="Proteomes" id="UP000190135">
    <property type="component" value="Unassembled WGS sequence"/>
</dbReference>
<evidence type="ECO:0000259" key="1">
    <source>
        <dbReference type="SMART" id="SM00829"/>
    </source>
</evidence>
<dbReference type="Gene3D" id="3.90.180.10">
    <property type="entry name" value="Medium-chain alcohol dehydrogenases, catalytic domain"/>
    <property type="match status" value="1"/>
</dbReference>
<proteinExistence type="predicted"/>
<reference evidence="2 3" key="1">
    <citation type="submission" date="2017-02" db="EMBL/GenBank/DDBJ databases">
        <authorList>
            <person name="Peterson S.W."/>
        </authorList>
    </citation>
    <scope>NUCLEOTIDE SEQUENCE [LARGE SCALE GENOMIC DNA]</scope>
    <source>
        <strain evidence="2 3">USBA 369</strain>
    </source>
</reference>
<dbReference type="Pfam" id="PF08240">
    <property type="entry name" value="ADH_N"/>
    <property type="match status" value="1"/>
</dbReference>
<dbReference type="Pfam" id="PF00107">
    <property type="entry name" value="ADH_zinc_N"/>
    <property type="match status" value="1"/>
</dbReference>
<dbReference type="InterPro" id="IPR011032">
    <property type="entry name" value="GroES-like_sf"/>
</dbReference>
<dbReference type="SMART" id="SM00829">
    <property type="entry name" value="PKS_ER"/>
    <property type="match status" value="1"/>
</dbReference>
<dbReference type="PANTHER" id="PTHR43677">
    <property type="entry name" value="SHORT-CHAIN DEHYDROGENASE/REDUCTASE"/>
    <property type="match status" value="1"/>
</dbReference>
<name>A0A1T4QGN4_9HYPH</name>
<dbReference type="OrthoDB" id="9782155at2"/>
<dbReference type="SUPFAM" id="SSF51735">
    <property type="entry name" value="NAD(P)-binding Rossmann-fold domains"/>
    <property type="match status" value="1"/>
</dbReference>